<protein>
    <submittedName>
        <fullName evidence="2">Transposase</fullName>
    </submittedName>
</protein>
<evidence type="ECO:0000313" key="1">
    <source>
        <dbReference type="Proteomes" id="UP000887565"/>
    </source>
</evidence>
<reference evidence="2" key="1">
    <citation type="submission" date="2022-11" db="UniProtKB">
        <authorList>
            <consortium name="WormBaseParasite"/>
        </authorList>
    </citation>
    <scope>IDENTIFICATION</scope>
</reference>
<dbReference type="Proteomes" id="UP000887565">
    <property type="component" value="Unplaced"/>
</dbReference>
<sequence>MIGFGLGKACVESATLKDKGKRSGRRSTAKFSQMQLWAGLFFKSTFIKTINCDGCGAKISAGNSPNSIF</sequence>
<proteinExistence type="predicted"/>
<organism evidence="1 2">
    <name type="scientific">Romanomermis culicivorax</name>
    <name type="common">Nematode worm</name>
    <dbReference type="NCBI Taxonomy" id="13658"/>
    <lineage>
        <taxon>Eukaryota</taxon>
        <taxon>Metazoa</taxon>
        <taxon>Ecdysozoa</taxon>
        <taxon>Nematoda</taxon>
        <taxon>Enoplea</taxon>
        <taxon>Dorylaimia</taxon>
        <taxon>Mermithida</taxon>
        <taxon>Mermithoidea</taxon>
        <taxon>Mermithidae</taxon>
        <taxon>Romanomermis</taxon>
    </lineage>
</organism>
<accession>A0A915JNP1</accession>
<dbReference type="WBParaSite" id="nRc.2.0.1.t27718-RA">
    <property type="protein sequence ID" value="nRc.2.0.1.t27718-RA"/>
    <property type="gene ID" value="nRc.2.0.1.g27718"/>
</dbReference>
<dbReference type="AlphaFoldDB" id="A0A915JNP1"/>
<keyword evidence="1" id="KW-1185">Reference proteome</keyword>
<evidence type="ECO:0000313" key="2">
    <source>
        <dbReference type="WBParaSite" id="nRc.2.0.1.t27718-RA"/>
    </source>
</evidence>
<name>A0A915JNP1_ROMCU</name>